<evidence type="ECO:0000313" key="2">
    <source>
        <dbReference type="Proteomes" id="UP001213000"/>
    </source>
</evidence>
<keyword evidence="2" id="KW-1185">Reference proteome</keyword>
<dbReference type="Proteomes" id="UP001213000">
    <property type="component" value="Unassembled WGS sequence"/>
</dbReference>
<reference evidence="1" key="1">
    <citation type="submission" date="2022-07" db="EMBL/GenBank/DDBJ databases">
        <title>Genome Sequence of Leucocoprinus birnbaumii.</title>
        <authorList>
            <person name="Buettner E."/>
        </authorList>
    </citation>
    <scope>NUCLEOTIDE SEQUENCE</scope>
    <source>
        <strain evidence="1">VT141</strain>
    </source>
</reference>
<name>A0AAD5VYW2_9AGAR</name>
<sequence>MRGGVPTASVLKYQVLDVKSDRFSDLHEVNNPFIVLERVDVGNGSEVYAKELRAWLLNVPGVLFQERAQAAPIPVPTPRAWSSLIVAHHTFPSSTIPVAASMPFGAQVIDLTSDDESVNLKPRKLIVIQKVANI</sequence>
<protein>
    <submittedName>
        <fullName evidence="1">Uncharacterized protein</fullName>
    </submittedName>
</protein>
<accession>A0AAD5VYW2</accession>
<dbReference type="AlphaFoldDB" id="A0AAD5VYW2"/>
<comment type="caution">
    <text evidence="1">The sequence shown here is derived from an EMBL/GenBank/DDBJ whole genome shotgun (WGS) entry which is preliminary data.</text>
</comment>
<dbReference type="EMBL" id="JANIEX010000173">
    <property type="protein sequence ID" value="KAJ3571720.1"/>
    <property type="molecule type" value="Genomic_DNA"/>
</dbReference>
<evidence type="ECO:0000313" key="1">
    <source>
        <dbReference type="EMBL" id="KAJ3571720.1"/>
    </source>
</evidence>
<organism evidence="1 2">
    <name type="scientific">Leucocoprinus birnbaumii</name>
    <dbReference type="NCBI Taxonomy" id="56174"/>
    <lineage>
        <taxon>Eukaryota</taxon>
        <taxon>Fungi</taxon>
        <taxon>Dikarya</taxon>
        <taxon>Basidiomycota</taxon>
        <taxon>Agaricomycotina</taxon>
        <taxon>Agaricomycetes</taxon>
        <taxon>Agaricomycetidae</taxon>
        <taxon>Agaricales</taxon>
        <taxon>Agaricineae</taxon>
        <taxon>Agaricaceae</taxon>
        <taxon>Leucocoprinus</taxon>
    </lineage>
</organism>
<proteinExistence type="predicted"/>
<gene>
    <name evidence="1" type="ORF">NP233_g3574</name>
</gene>